<dbReference type="Proteomes" id="UP000006683">
    <property type="component" value="Chromosome"/>
</dbReference>
<organism evidence="4 5">
    <name type="scientific">Ferrimonas balearica (strain DSM 9799 / CCM 4581 / KCTC 23876 / PAT)</name>
    <dbReference type="NCBI Taxonomy" id="550540"/>
    <lineage>
        <taxon>Bacteria</taxon>
        <taxon>Pseudomonadati</taxon>
        <taxon>Pseudomonadota</taxon>
        <taxon>Gammaproteobacteria</taxon>
        <taxon>Alteromonadales</taxon>
        <taxon>Ferrimonadaceae</taxon>
        <taxon>Ferrimonas</taxon>
    </lineage>
</organism>
<dbReference type="KEGG" id="fbl:Fbal_2143"/>
<name>E1SVL5_FERBD</name>
<evidence type="ECO:0000256" key="1">
    <source>
        <dbReference type="ARBA" id="ARBA00008490"/>
    </source>
</evidence>
<dbReference type="OrthoDB" id="6402633at2"/>
<evidence type="ECO:0000256" key="2">
    <source>
        <dbReference type="ARBA" id="ARBA00022729"/>
    </source>
</evidence>
<evidence type="ECO:0000313" key="5">
    <source>
        <dbReference type="Proteomes" id="UP000006683"/>
    </source>
</evidence>
<reference evidence="4 5" key="1">
    <citation type="journal article" date="2010" name="Stand. Genomic Sci.">
        <title>Complete genome sequence of Ferrimonas balearica type strain (PAT).</title>
        <authorList>
            <person name="Nolan M."/>
            <person name="Sikorski J."/>
            <person name="Davenport K."/>
            <person name="Lucas S."/>
            <person name="Glavina Del Rio T."/>
            <person name="Tice H."/>
            <person name="Cheng J."/>
            <person name="Goodwin L."/>
            <person name="Pitluck S."/>
            <person name="Liolios K."/>
            <person name="Ivanova N."/>
            <person name="Mavromatis K."/>
            <person name="Ovchinnikova G."/>
            <person name="Pati A."/>
            <person name="Chen A."/>
            <person name="Palaniappan K."/>
            <person name="Land M."/>
            <person name="Hauser L."/>
            <person name="Chang Y."/>
            <person name="Jeffries C."/>
            <person name="Tapia R."/>
            <person name="Brettin T."/>
            <person name="Detter J."/>
            <person name="Han C."/>
            <person name="Yasawong M."/>
            <person name="Rohde M."/>
            <person name="Tindall B."/>
            <person name="Goker M."/>
            <person name="Woyke T."/>
            <person name="Bristow J."/>
            <person name="Eisen J."/>
            <person name="Markowitz V."/>
            <person name="Hugenholtz P."/>
            <person name="Kyrpides N."/>
            <person name="Klenk H."/>
            <person name="Lapidus A."/>
        </authorList>
    </citation>
    <scope>NUCLEOTIDE SEQUENCE [LARGE SCALE GENOMIC DNA]</scope>
    <source>
        <strain evidence="5">DSM 9799 / CCM 4581 / KCTC 23876 / PAT</strain>
    </source>
</reference>
<dbReference type="PANTHER" id="PTHR38108:SF1">
    <property type="entry name" value="UPF0319 PROTEIN YCCT"/>
    <property type="match status" value="1"/>
</dbReference>
<keyword evidence="2 3" id="KW-0732">Signal</keyword>
<dbReference type="AlphaFoldDB" id="E1SVL5"/>
<dbReference type="Pfam" id="PF09829">
    <property type="entry name" value="DUF2057"/>
    <property type="match status" value="1"/>
</dbReference>
<dbReference type="RefSeq" id="WP_013345652.1">
    <property type="nucleotide sequence ID" value="NC_014541.1"/>
</dbReference>
<dbReference type="InterPro" id="IPR018635">
    <property type="entry name" value="UPF0319"/>
</dbReference>
<evidence type="ECO:0000313" key="4">
    <source>
        <dbReference type="EMBL" id="ADN76346.1"/>
    </source>
</evidence>
<proteinExistence type="inferred from homology"/>
<accession>E1SVL5</accession>
<comment type="similarity">
    <text evidence="1">Belongs to the UPF0319 family.</text>
</comment>
<dbReference type="eggNOG" id="COG3110">
    <property type="taxonomic scope" value="Bacteria"/>
</dbReference>
<feature type="signal peptide" evidence="3">
    <location>
        <begin position="1"/>
        <end position="19"/>
    </location>
</feature>
<dbReference type="EMBL" id="CP002209">
    <property type="protein sequence ID" value="ADN76346.1"/>
    <property type="molecule type" value="Genomic_DNA"/>
</dbReference>
<dbReference type="HOGENOM" id="CLU_133824_0_0_6"/>
<protein>
    <recommendedName>
        <fullName evidence="6">DUF2057 domain-containing protein</fullName>
    </recommendedName>
</protein>
<sequence>MKRITLLSALLLSATTAFAGQLQLGSNVRVLTLNGEPVDAYHQNLDIGPGSQVITVRYDALFEANAEDHEFVRSPVQVIRFESMPNERYMLQAPIMDLRQARHFAEDPHFQLTRSDGERIAHRTWSRDELLAELLARP</sequence>
<dbReference type="PANTHER" id="PTHR38108">
    <property type="entry name" value="UPF0319 PROTEIN YCCT"/>
    <property type="match status" value="1"/>
</dbReference>
<evidence type="ECO:0008006" key="6">
    <source>
        <dbReference type="Google" id="ProtNLM"/>
    </source>
</evidence>
<dbReference type="STRING" id="550540.Fbal_2143"/>
<dbReference type="GeneID" id="67182346"/>
<evidence type="ECO:0000256" key="3">
    <source>
        <dbReference type="SAM" id="SignalP"/>
    </source>
</evidence>
<feature type="chain" id="PRO_5003151965" description="DUF2057 domain-containing protein" evidence="3">
    <location>
        <begin position="20"/>
        <end position="138"/>
    </location>
</feature>
<keyword evidence="5" id="KW-1185">Reference proteome</keyword>
<gene>
    <name evidence="4" type="ordered locus">Fbal_2143</name>
</gene>